<name>A0ABW2KUI4_9PROT</name>
<evidence type="ECO:0000313" key="2">
    <source>
        <dbReference type="EMBL" id="MFC7333040.1"/>
    </source>
</evidence>
<organism evidence="2 3">
    <name type="scientific">Rhodocista pekingensis</name>
    <dbReference type="NCBI Taxonomy" id="201185"/>
    <lineage>
        <taxon>Bacteria</taxon>
        <taxon>Pseudomonadati</taxon>
        <taxon>Pseudomonadota</taxon>
        <taxon>Alphaproteobacteria</taxon>
        <taxon>Rhodospirillales</taxon>
        <taxon>Azospirillaceae</taxon>
        <taxon>Rhodocista</taxon>
    </lineage>
</organism>
<dbReference type="Proteomes" id="UP001596456">
    <property type="component" value="Unassembled WGS sequence"/>
</dbReference>
<dbReference type="Gene3D" id="3.40.630.30">
    <property type="match status" value="1"/>
</dbReference>
<dbReference type="EMBL" id="JBHTCM010000009">
    <property type="protein sequence ID" value="MFC7333040.1"/>
    <property type="molecule type" value="Genomic_DNA"/>
</dbReference>
<keyword evidence="3" id="KW-1185">Reference proteome</keyword>
<accession>A0ABW2KUI4</accession>
<evidence type="ECO:0000313" key="3">
    <source>
        <dbReference type="Proteomes" id="UP001596456"/>
    </source>
</evidence>
<protein>
    <submittedName>
        <fullName evidence="2">GNAT family N-acetyltransferase</fullName>
    </submittedName>
</protein>
<feature type="domain" description="N-acetyltransferase" evidence="1">
    <location>
        <begin position="6"/>
        <end position="149"/>
    </location>
</feature>
<sequence length="155" mass="17330">MHYRWSTFDDLSAARLYELLGFRQSVFIVEQASAFQDLDGRDPFCWHLSARDRPGGELLGYARCCGPRDDAPAFIGRFVVAPAARGRGLGRRLVAESLRQVTLHHPHVDVVLSAQLHLQPFYAGFGFRTEGESYDDGGIEHVTMRLRTIPVEAAA</sequence>
<dbReference type="RefSeq" id="WP_377357863.1">
    <property type="nucleotide sequence ID" value="NZ_JBHTCM010000009.1"/>
</dbReference>
<dbReference type="CDD" id="cd04301">
    <property type="entry name" value="NAT_SF"/>
    <property type="match status" value="1"/>
</dbReference>
<evidence type="ECO:0000259" key="1">
    <source>
        <dbReference type="PROSITE" id="PS51186"/>
    </source>
</evidence>
<dbReference type="SUPFAM" id="SSF55729">
    <property type="entry name" value="Acyl-CoA N-acyltransferases (Nat)"/>
    <property type="match status" value="1"/>
</dbReference>
<dbReference type="PROSITE" id="PS51186">
    <property type="entry name" value="GNAT"/>
    <property type="match status" value="1"/>
</dbReference>
<gene>
    <name evidence="2" type="ORF">ACFQPS_07685</name>
</gene>
<dbReference type="Pfam" id="PF13673">
    <property type="entry name" value="Acetyltransf_10"/>
    <property type="match status" value="1"/>
</dbReference>
<comment type="caution">
    <text evidence="2">The sequence shown here is derived from an EMBL/GenBank/DDBJ whole genome shotgun (WGS) entry which is preliminary data.</text>
</comment>
<reference evidence="3" key="1">
    <citation type="journal article" date="2019" name="Int. J. Syst. Evol. Microbiol.">
        <title>The Global Catalogue of Microorganisms (GCM) 10K type strain sequencing project: providing services to taxonomists for standard genome sequencing and annotation.</title>
        <authorList>
            <consortium name="The Broad Institute Genomics Platform"/>
            <consortium name="The Broad Institute Genome Sequencing Center for Infectious Disease"/>
            <person name="Wu L."/>
            <person name="Ma J."/>
        </authorList>
    </citation>
    <scope>NUCLEOTIDE SEQUENCE [LARGE SCALE GENOMIC DNA]</scope>
    <source>
        <strain evidence="3">CGMCC 1.16275</strain>
    </source>
</reference>
<dbReference type="InterPro" id="IPR000182">
    <property type="entry name" value="GNAT_dom"/>
</dbReference>
<dbReference type="InterPro" id="IPR016181">
    <property type="entry name" value="Acyl_CoA_acyltransferase"/>
</dbReference>
<proteinExistence type="predicted"/>